<evidence type="ECO:0000259" key="5">
    <source>
        <dbReference type="Pfam" id="PF08028"/>
    </source>
</evidence>
<dbReference type="EC" id="1.3.99.-" evidence="6"/>
<dbReference type="RefSeq" id="WP_259314876.1">
    <property type="nucleotide sequence ID" value="NZ_CP087164.1"/>
</dbReference>
<dbReference type="Proteomes" id="UP001162834">
    <property type="component" value="Chromosome"/>
</dbReference>
<proteinExistence type="predicted"/>
<keyword evidence="2 6" id="KW-0560">Oxidoreductase</keyword>
<evidence type="ECO:0000259" key="4">
    <source>
        <dbReference type="Pfam" id="PF02771"/>
    </source>
</evidence>
<dbReference type="EMBL" id="CP087164">
    <property type="protein sequence ID" value="UGS35213.1"/>
    <property type="molecule type" value="Genomic_DNA"/>
</dbReference>
<dbReference type="KEGG" id="sbae:DSM104329_01598"/>
<evidence type="ECO:0000256" key="1">
    <source>
        <dbReference type="ARBA" id="ARBA00022630"/>
    </source>
</evidence>
<feature type="domain" description="Acyl-CoA dehydrogenase C-terminal" evidence="5">
    <location>
        <begin position="256"/>
        <end position="380"/>
    </location>
</feature>
<evidence type="ECO:0000313" key="7">
    <source>
        <dbReference type="Proteomes" id="UP001162834"/>
    </source>
</evidence>
<name>A0A9E6XW53_9ACTN</name>
<dbReference type="SUPFAM" id="SSF47203">
    <property type="entry name" value="Acyl-CoA dehydrogenase C-terminal domain-like"/>
    <property type="match status" value="1"/>
</dbReference>
<dbReference type="GO" id="GO:0050660">
    <property type="term" value="F:flavin adenine dinucleotide binding"/>
    <property type="evidence" value="ECO:0007669"/>
    <property type="project" value="InterPro"/>
</dbReference>
<dbReference type="PANTHER" id="PTHR43884">
    <property type="entry name" value="ACYL-COA DEHYDROGENASE"/>
    <property type="match status" value="1"/>
</dbReference>
<dbReference type="PANTHER" id="PTHR43884:SF25">
    <property type="entry name" value="ACYL-COA DEHYDROGENASE YDBM-RELATED"/>
    <property type="match status" value="1"/>
</dbReference>
<organism evidence="6 7">
    <name type="scientific">Capillimicrobium parvum</name>
    <dbReference type="NCBI Taxonomy" id="2884022"/>
    <lineage>
        <taxon>Bacteria</taxon>
        <taxon>Bacillati</taxon>
        <taxon>Actinomycetota</taxon>
        <taxon>Thermoleophilia</taxon>
        <taxon>Solirubrobacterales</taxon>
        <taxon>Capillimicrobiaceae</taxon>
        <taxon>Capillimicrobium</taxon>
    </lineage>
</organism>
<protein>
    <submittedName>
        <fullName evidence="6">Acyl-CoA dehydrogenase YdbM</fullName>
        <ecNumber evidence="6">1.3.99.-</ecNumber>
    </submittedName>
</protein>
<dbReference type="InterPro" id="IPR036250">
    <property type="entry name" value="AcylCo_DH-like_C"/>
</dbReference>
<dbReference type="PIRSF" id="PIRSF016578">
    <property type="entry name" value="HsaA"/>
    <property type="match status" value="1"/>
</dbReference>
<dbReference type="InterPro" id="IPR037069">
    <property type="entry name" value="AcylCoA_DH/ox_N_sf"/>
</dbReference>
<dbReference type="Gene3D" id="1.10.540.10">
    <property type="entry name" value="Acyl-CoA dehydrogenase/oxidase, N-terminal domain"/>
    <property type="match status" value="1"/>
</dbReference>
<keyword evidence="7" id="KW-1185">Reference proteome</keyword>
<evidence type="ECO:0000259" key="3">
    <source>
        <dbReference type="Pfam" id="PF02770"/>
    </source>
</evidence>
<dbReference type="InterPro" id="IPR013786">
    <property type="entry name" value="AcylCoA_DH/ox_N"/>
</dbReference>
<dbReference type="Gene3D" id="2.40.110.10">
    <property type="entry name" value="Butyryl-CoA Dehydrogenase, subunit A, domain 2"/>
    <property type="match status" value="1"/>
</dbReference>
<reference evidence="6" key="1">
    <citation type="journal article" date="2022" name="Int. J. Syst. Evol. Microbiol.">
        <title>Pseudomonas aegrilactucae sp. nov. and Pseudomonas morbosilactucae sp. nov., pathogens causing bacterial rot of lettuce in Japan.</title>
        <authorList>
            <person name="Sawada H."/>
            <person name="Fujikawa T."/>
            <person name="Satou M."/>
        </authorList>
    </citation>
    <scope>NUCLEOTIDE SEQUENCE</scope>
    <source>
        <strain evidence="6">0166_1</strain>
    </source>
</reference>
<dbReference type="Pfam" id="PF02770">
    <property type="entry name" value="Acyl-CoA_dh_M"/>
    <property type="match status" value="1"/>
</dbReference>
<dbReference type="GO" id="GO:0003995">
    <property type="term" value="F:acyl-CoA dehydrogenase activity"/>
    <property type="evidence" value="ECO:0007669"/>
    <property type="project" value="TreeGrafter"/>
</dbReference>
<dbReference type="AlphaFoldDB" id="A0A9E6XW53"/>
<feature type="domain" description="Acyl-CoA dehydrogenase/oxidase N-terminal" evidence="4">
    <location>
        <begin position="22"/>
        <end position="99"/>
    </location>
</feature>
<dbReference type="Pfam" id="PF08028">
    <property type="entry name" value="Acyl-CoA_dh_2"/>
    <property type="match status" value="1"/>
</dbReference>
<dbReference type="Gene3D" id="1.20.140.10">
    <property type="entry name" value="Butyryl-CoA Dehydrogenase, subunit A, domain 3"/>
    <property type="match status" value="1"/>
</dbReference>
<evidence type="ECO:0000313" key="6">
    <source>
        <dbReference type="EMBL" id="UGS35213.1"/>
    </source>
</evidence>
<evidence type="ECO:0000256" key="2">
    <source>
        <dbReference type="ARBA" id="ARBA00023002"/>
    </source>
</evidence>
<keyword evidence="1" id="KW-0285">Flavoprotein</keyword>
<accession>A0A9E6XW53</accession>
<dbReference type="InterPro" id="IPR009100">
    <property type="entry name" value="AcylCoA_DH/oxidase_NM_dom_sf"/>
</dbReference>
<feature type="domain" description="Acyl-CoA oxidase/dehydrogenase middle" evidence="3">
    <location>
        <begin position="139"/>
        <end position="227"/>
    </location>
</feature>
<dbReference type="InterPro" id="IPR006091">
    <property type="entry name" value="Acyl-CoA_Oxase/DH_mid-dom"/>
</dbReference>
<sequence>MPLDLTARTPAGARLVGLAETLSGHLAASAGAHDERAAYPVAALDALRAAGYLAAPVPPELGGLGVASVHDVVVAASRLARGDASVAIGTNMHLVAVLSMVRRRQIAEAAGDARRAAAFGSSLAAAVRDGVVLAAAISEHGQDLTRPATVATRTERGWRVDGRKAFCTMSAAATHFYAAVTFADEAGAERYGYAQIAADAPGVRVHDDWDGLGMRASASHTVTFDRVELPAGALRGGFPAGDATGYMDRNLTAGLFHASASLGIAEAAHANALAALAGGNGAATHGRAGTLLADSELDLTAARGALGRAAMLIDDHHDRRPRDAGTATEIHALFAEAQATKALVGEAAPRVVDRAMALAGGAAYRSGHPIARALRDVRAIGFMHPLGANRAHEFVARAALGRDPELH</sequence>
<dbReference type="InterPro" id="IPR046373">
    <property type="entry name" value="Acyl-CoA_Oxase/DH_mid-dom_sf"/>
</dbReference>
<gene>
    <name evidence="6" type="primary">ydbM_2</name>
    <name evidence="6" type="ORF">DSM104329_01598</name>
</gene>
<dbReference type="InterPro" id="IPR013107">
    <property type="entry name" value="Acyl-CoA_DH_C"/>
</dbReference>
<dbReference type="Pfam" id="PF02771">
    <property type="entry name" value="Acyl-CoA_dh_N"/>
    <property type="match status" value="1"/>
</dbReference>
<dbReference type="SUPFAM" id="SSF56645">
    <property type="entry name" value="Acyl-CoA dehydrogenase NM domain-like"/>
    <property type="match status" value="1"/>
</dbReference>